<protein>
    <recommendedName>
        <fullName evidence="3">Ubiquitin-like domain-containing protein</fullName>
    </recommendedName>
</protein>
<proteinExistence type="predicted"/>
<dbReference type="GO" id="GO:0036503">
    <property type="term" value="P:ERAD pathway"/>
    <property type="evidence" value="ECO:0007669"/>
    <property type="project" value="InterPro"/>
</dbReference>
<keyword evidence="2" id="KW-0472">Membrane</keyword>
<dbReference type="Gene3D" id="3.10.20.90">
    <property type="entry name" value="Phosphatidylinositol 3-kinase Catalytic Subunit, Chain A, domain 1"/>
    <property type="match status" value="1"/>
</dbReference>
<evidence type="ECO:0000313" key="5">
    <source>
        <dbReference type="Proteomes" id="UP001432322"/>
    </source>
</evidence>
<feature type="transmembrane region" description="Helical" evidence="2">
    <location>
        <begin position="12"/>
        <end position="29"/>
    </location>
</feature>
<feature type="non-terminal residue" evidence="4">
    <location>
        <position position="1"/>
    </location>
</feature>
<dbReference type="PANTHER" id="PTHR14557:SF5">
    <property type="entry name" value="UBIQUITIN-LIKE DOMAIN-CONTAINING PROTEIN"/>
    <property type="match status" value="1"/>
</dbReference>
<dbReference type="Pfam" id="PF00240">
    <property type="entry name" value="ubiquitin"/>
    <property type="match status" value="1"/>
</dbReference>
<evidence type="ECO:0000313" key="4">
    <source>
        <dbReference type="EMBL" id="GMT19142.1"/>
    </source>
</evidence>
<dbReference type="InterPro" id="IPR040352">
    <property type="entry name" value="TMUB1/2"/>
</dbReference>
<organism evidence="4 5">
    <name type="scientific">Pristionchus fissidentatus</name>
    <dbReference type="NCBI Taxonomy" id="1538716"/>
    <lineage>
        <taxon>Eukaryota</taxon>
        <taxon>Metazoa</taxon>
        <taxon>Ecdysozoa</taxon>
        <taxon>Nematoda</taxon>
        <taxon>Chromadorea</taxon>
        <taxon>Rhabditida</taxon>
        <taxon>Rhabditina</taxon>
        <taxon>Diplogasteromorpha</taxon>
        <taxon>Diplogasteroidea</taxon>
        <taxon>Neodiplogasteridae</taxon>
        <taxon>Pristionchus</taxon>
    </lineage>
</organism>
<feature type="transmembrane region" description="Helical" evidence="2">
    <location>
        <begin position="425"/>
        <end position="448"/>
    </location>
</feature>
<evidence type="ECO:0000256" key="1">
    <source>
        <dbReference type="SAM" id="MobiDB-lite"/>
    </source>
</evidence>
<keyword evidence="2" id="KW-0812">Transmembrane</keyword>
<feature type="transmembrane region" description="Helical" evidence="2">
    <location>
        <begin position="498"/>
        <end position="518"/>
    </location>
</feature>
<feature type="compositionally biased region" description="Polar residues" evidence="1">
    <location>
        <begin position="217"/>
        <end position="226"/>
    </location>
</feature>
<keyword evidence="5" id="KW-1185">Reference proteome</keyword>
<dbReference type="SUPFAM" id="SSF54236">
    <property type="entry name" value="Ubiquitin-like"/>
    <property type="match status" value="1"/>
</dbReference>
<evidence type="ECO:0000256" key="2">
    <source>
        <dbReference type="SAM" id="Phobius"/>
    </source>
</evidence>
<name>A0AAV5VKC2_9BILA</name>
<dbReference type="EMBL" id="BTSY01000003">
    <property type="protein sequence ID" value="GMT19142.1"/>
    <property type="molecule type" value="Genomic_DNA"/>
</dbReference>
<feature type="region of interest" description="Disordered" evidence="1">
    <location>
        <begin position="201"/>
        <end position="287"/>
    </location>
</feature>
<dbReference type="InterPro" id="IPR000626">
    <property type="entry name" value="Ubiquitin-like_dom"/>
</dbReference>
<keyword evidence="2" id="KW-1133">Transmembrane helix</keyword>
<sequence length="552" mass="62801">SIISALPFLPDLFYLSLGFTLVLAVVLSWKTVVRDPLDYDIYIVETQADTQPTRRVAQVMHLGYEERHFAGTEMMNTLAAGRVFPRIEDISVVIQSPSTIVESSSTRERPTNSYINSMRLWTMEVLGDYRSRDEGGGTSGLAAAVAIAVANGRNEIQSGNTRIRLVDFAIRNQMISEEERGRVNGGNGEGEEERRIFNMTSHEENEGDSMSGEAETETPSTASSIGNDDRIMLPTSSSQVFTRSEQSREEERSTVEEPGERSTVDHQEEMSTVDQPEERREEVEDVEEILSDEPNIKIRLKFLDDTGTDLEAPLSITISQLKDRILRERQMGDTGVRLIYRGQLLRNDSETLERIGMENDCVVHVLIGGRRNEERREERREEGNGETRRVVRGEEEGGERREERRDDLEGRLAHHMDYIREVINMSAVLLLGAADAIGSSWLSVARFIRNMVERRVERARREERPLGYIDAAMMRMAEWMGVLEGSPAPLRGIPSVSILLPVILGMQLISAWLFVAFFPRFFDFSSIFFLFIITSTYGFFYRQNHTRINQPQ</sequence>
<dbReference type="Proteomes" id="UP001432322">
    <property type="component" value="Unassembled WGS sequence"/>
</dbReference>
<dbReference type="PANTHER" id="PTHR14557">
    <property type="entry name" value="PROTEIN C7ORF21"/>
    <property type="match status" value="1"/>
</dbReference>
<evidence type="ECO:0000259" key="3">
    <source>
        <dbReference type="PROSITE" id="PS50053"/>
    </source>
</evidence>
<feature type="region of interest" description="Disordered" evidence="1">
    <location>
        <begin position="373"/>
        <end position="406"/>
    </location>
</feature>
<dbReference type="AlphaFoldDB" id="A0AAV5VKC2"/>
<feature type="transmembrane region" description="Helical" evidence="2">
    <location>
        <begin position="524"/>
        <end position="541"/>
    </location>
</feature>
<dbReference type="SMART" id="SM00213">
    <property type="entry name" value="UBQ"/>
    <property type="match status" value="1"/>
</dbReference>
<feature type="compositionally biased region" description="Basic and acidic residues" evidence="1">
    <location>
        <begin position="245"/>
        <end position="269"/>
    </location>
</feature>
<feature type="domain" description="Ubiquitin-like" evidence="3">
    <location>
        <begin position="296"/>
        <end position="367"/>
    </location>
</feature>
<reference evidence="4" key="1">
    <citation type="submission" date="2023-10" db="EMBL/GenBank/DDBJ databases">
        <title>Genome assembly of Pristionchus species.</title>
        <authorList>
            <person name="Yoshida K."/>
            <person name="Sommer R.J."/>
        </authorList>
    </citation>
    <scope>NUCLEOTIDE SEQUENCE</scope>
    <source>
        <strain evidence="4">RS5133</strain>
    </source>
</reference>
<gene>
    <name evidence="4" type="ORF">PFISCL1PPCAC_10439</name>
</gene>
<accession>A0AAV5VKC2</accession>
<dbReference type="InterPro" id="IPR029071">
    <property type="entry name" value="Ubiquitin-like_domsf"/>
</dbReference>
<comment type="caution">
    <text evidence="4">The sequence shown here is derived from an EMBL/GenBank/DDBJ whole genome shotgun (WGS) entry which is preliminary data.</text>
</comment>
<dbReference type="PROSITE" id="PS50053">
    <property type="entry name" value="UBIQUITIN_2"/>
    <property type="match status" value="1"/>
</dbReference>